<sequence>MSQSEFKRLRVVDTILTKVVLGYNLDQEFSGHHLFPDVSVSAMGGKIIKFGKESYIVTDTTRAPGETVRSIGIIYSSDDYALVNRLLEGTVPEEFATEMNKVPGINAQTLAVNQVMQKMRLEGEVKKAKLATTASLYATGHTEALTGNDMWDNAASKPLDAIRDAKAKIRKATGRYPNVLHLDLYAYEALKTHPKILEQFKYTGKTSITSDMLASYFDIDTVVVAKAVSVADKDAPFAEVWGNNTILAYVPPAAMRAQAVPSFGYNYVLTGTPKVEKGYFENSDRSWHYPVAMADQAVLTDNSAGFLFTNTATIK</sequence>
<organism evidence="1 2">
    <name type="scientific">Cardiobacterium valvarum</name>
    <dbReference type="NCBI Taxonomy" id="194702"/>
    <lineage>
        <taxon>Bacteria</taxon>
        <taxon>Pseudomonadati</taxon>
        <taxon>Pseudomonadota</taxon>
        <taxon>Gammaproteobacteria</taxon>
        <taxon>Cardiobacteriales</taxon>
        <taxon>Cardiobacteriaceae</taxon>
        <taxon>Cardiobacterium</taxon>
    </lineage>
</organism>
<name>A0A381E3G7_9GAMM</name>
<dbReference type="Proteomes" id="UP000254572">
    <property type="component" value="Unassembled WGS sequence"/>
</dbReference>
<dbReference type="Gene3D" id="3.90.1690.10">
    <property type="entry name" value="phage-related protein like domain"/>
    <property type="match status" value="1"/>
</dbReference>
<evidence type="ECO:0008006" key="3">
    <source>
        <dbReference type="Google" id="ProtNLM"/>
    </source>
</evidence>
<reference evidence="1 2" key="1">
    <citation type="submission" date="2018-06" db="EMBL/GenBank/DDBJ databases">
        <authorList>
            <consortium name="Pathogen Informatics"/>
            <person name="Doyle S."/>
        </authorList>
    </citation>
    <scope>NUCLEOTIDE SEQUENCE [LARGE SCALE GENOMIC DNA]</scope>
    <source>
        <strain evidence="1 2">NCTC13294</strain>
    </source>
</reference>
<keyword evidence="2" id="KW-1185">Reference proteome</keyword>
<dbReference type="AlphaFoldDB" id="A0A381E3G7"/>
<gene>
    <name evidence="1" type="ORF">NCTC13294_00831</name>
</gene>
<evidence type="ECO:0000313" key="1">
    <source>
        <dbReference type="EMBL" id="SUX20778.1"/>
    </source>
</evidence>
<proteinExistence type="predicted"/>
<dbReference type="InterPro" id="IPR053738">
    <property type="entry name" value="Lambda_capsid_assembly"/>
</dbReference>
<protein>
    <recommendedName>
        <fullName evidence="3">Phage major capsid protein E</fullName>
    </recommendedName>
</protein>
<dbReference type="OrthoDB" id="572526at2"/>
<dbReference type="EMBL" id="UFUW01000001">
    <property type="protein sequence ID" value="SUX20778.1"/>
    <property type="molecule type" value="Genomic_DNA"/>
</dbReference>
<evidence type="ECO:0000313" key="2">
    <source>
        <dbReference type="Proteomes" id="UP000254572"/>
    </source>
</evidence>
<accession>A0A381E3G7</accession>
<dbReference type="RefSeq" id="WP_115611092.1">
    <property type="nucleotide sequence ID" value="NZ_JBHLZC010000001.1"/>
</dbReference>